<accession>A0A6P6T1F3</accession>
<keyword evidence="1" id="KW-1185">Reference proteome</keyword>
<reference evidence="1" key="1">
    <citation type="journal article" date="2025" name="Foods">
        <title>Unveiling the Microbial Signatures of Arabica Coffee Cherries: Insights into Ripeness Specific Diversity, Functional Traits, and Implications for Quality and Safety.</title>
        <authorList>
            <consortium name="RefSeq"/>
            <person name="Tenea G.N."/>
            <person name="Cifuentes V."/>
            <person name="Reyes P."/>
            <person name="Cevallos-Vallejos M."/>
        </authorList>
    </citation>
    <scope>NUCLEOTIDE SEQUENCE [LARGE SCALE GENOMIC DNA]</scope>
</reference>
<sequence>MSGVDVRPIDVRPIKLSYDLKVKKPPGNQSLIANLMYRNCEVWVGDQKLLADLIGLSIKGYDVILGIRVRRLLSKGVQGYLAFLINTLGDKVRLEDMLVVKEYPDIFFEELESLPPEREIAFKIDVVPGVAPISKTPYRIAPTELKELKLQLQDLLEQDFIRENYSP</sequence>
<dbReference type="Pfam" id="PF08284">
    <property type="entry name" value="RVP_2"/>
    <property type="match status" value="1"/>
</dbReference>
<dbReference type="SUPFAM" id="SSF56672">
    <property type="entry name" value="DNA/RNA polymerases"/>
    <property type="match status" value="1"/>
</dbReference>
<organism evidence="1 2">
    <name type="scientific">Coffea arabica</name>
    <name type="common">Arabian coffee</name>
    <dbReference type="NCBI Taxonomy" id="13443"/>
    <lineage>
        <taxon>Eukaryota</taxon>
        <taxon>Viridiplantae</taxon>
        <taxon>Streptophyta</taxon>
        <taxon>Embryophyta</taxon>
        <taxon>Tracheophyta</taxon>
        <taxon>Spermatophyta</taxon>
        <taxon>Magnoliopsida</taxon>
        <taxon>eudicotyledons</taxon>
        <taxon>Gunneridae</taxon>
        <taxon>Pentapetalae</taxon>
        <taxon>asterids</taxon>
        <taxon>lamiids</taxon>
        <taxon>Gentianales</taxon>
        <taxon>Rubiaceae</taxon>
        <taxon>Ixoroideae</taxon>
        <taxon>Gardenieae complex</taxon>
        <taxon>Bertiereae - Coffeeae clade</taxon>
        <taxon>Coffeeae</taxon>
        <taxon>Coffea</taxon>
    </lineage>
</organism>
<dbReference type="Gene3D" id="3.10.10.10">
    <property type="entry name" value="HIV Type 1 Reverse Transcriptase, subunit A, domain 1"/>
    <property type="match status" value="1"/>
</dbReference>
<dbReference type="GeneID" id="113696737"/>
<proteinExistence type="predicted"/>
<dbReference type="PANTHER" id="PTHR15503">
    <property type="entry name" value="LDOC1 RELATED"/>
    <property type="match status" value="1"/>
</dbReference>
<dbReference type="OrthoDB" id="437338at2759"/>
<protein>
    <submittedName>
        <fullName evidence="2">Uncharacterized protein</fullName>
    </submittedName>
</protein>
<dbReference type="InterPro" id="IPR032567">
    <property type="entry name" value="RTL1-rel"/>
</dbReference>
<dbReference type="PANTHER" id="PTHR15503:SF45">
    <property type="entry name" value="RNA-DIRECTED DNA POLYMERASE HOMOLOG"/>
    <property type="match status" value="1"/>
</dbReference>
<dbReference type="InterPro" id="IPR043502">
    <property type="entry name" value="DNA/RNA_pol_sf"/>
</dbReference>
<evidence type="ECO:0000313" key="2">
    <source>
        <dbReference type="RefSeq" id="XP_027071920.1"/>
    </source>
</evidence>
<dbReference type="AlphaFoldDB" id="A0A6P6T1F3"/>
<gene>
    <name evidence="2" type="primary">LOC113696737</name>
</gene>
<dbReference type="RefSeq" id="XP_027071920.1">
    <property type="nucleotide sequence ID" value="XM_027216119.1"/>
</dbReference>
<dbReference type="Proteomes" id="UP001652660">
    <property type="component" value="Chromosome 6e"/>
</dbReference>
<name>A0A6P6T1F3_COFAR</name>
<evidence type="ECO:0000313" key="1">
    <source>
        <dbReference type="Proteomes" id="UP001652660"/>
    </source>
</evidence>
<reference evidence="2" key="2">
    <citation type="submission" date="2025-08" db="UniProtKB">
        <authorList>
            <consortium name="RefSeq"/>
        </authorList>
    </citation>
    <scope>IDENTIFICATION</scope>
    <source>
        <tissue evidence="2">Leaves</tissue>
    </source>
</reference>